<dbReference type="InterPro" id="IPR001789">
    <property type="entry name" value="Sig_transdc_resp-reg_receiver"/>
</dbReference>
<evidence type="ECO:0000256" key="1">
    <source>
        <dbReference type="ARBA" id="ARBA00022553"/>
    </source>
</evidence>
<dbReference type="CDD" id="cd00082">
    <property type="entry name" value="HisKA"/>
    <property type="match status" value="1"/>
</dbReference>
<evidence type="ECO:0000259" key="4">
    <source>
        <dbReference type="PROSITE" id="PS50109"/>
    </source>
</evidence>
<accession>Q229H4</accession>
<dbReference type="SMART" id="SM00388">
    <property type="entry name" value="HisKA"/>
    <property type="match status" value="1"/>
</dbReference>
<dbReference type="Pfam" id="PF02518">
    <property type="entry name" value="HATPase_c"/>
    <property type="match status" value="1"/>
</dbReference>
<gene>
    <name evidence="6" type="ORF">TTHERM_01401740</name>
</gene>
<feature type="compositionally biased region" description="Polar residues" evidence="3">
    <location>
        <begin position="281"/>
        <end position="307"/>
    </location>
</feature>
<evidence type="ECO:0000313" key="6">
    <source>
        <dbReference type="EMBL" id="EAR81937.2"/>
    </source>
</evidence>
<evidence type="ECO:0000256" key="2">
    <source>
        <dbReference type="PROSITE-ProRule" id="PRU00169"/>
    </source>
</evidence>
<dbReference type="PROSITE" id="PS50109">
    <property type="entry name" value="HIS_KIN"/>
    <property type="match status" value="1"/>
</dbReference>
<evidence type="ECO:0000313" key="7">
    <source>
        <dbReference type="Proteomes" id="UP000009168"/>
    </source>
</evidence>
<dbReference type="Pfam" id="PF00072">
    <property type="entry name" value="Response_reg"/>
    <property type="match status" value="1"/>
</dbReference>
<dbReference type="PANTHER" id="PTHR43719">
    <property type="entry name" value="TWO-COMPONENT HISTIDINE KINASE"/>
    <property type="match status" value="1"/>
</dbReference>
<dbReference type="CDD" id="cd17546">
    <property type="entry name" value="REC_hyHK_CKI1_RcsC-like"/>
    <property type="match status" value="1"/>
</dbReference>
<keyword evidence="1 2" id="KW-0597">Phosphoprotein</keyword>
<dbReference type="GeneID" id="7836151"/>
<dbReference type="Gene3D" id="3.40.50.2300">
    <property type="match status" value="1"/>
</dbReference>
<dbReference type="InParanoid" id="Q229H4"/>
<dbReference type="SUPFAM" id="SSF55874">
    <property type="entry name" value="ATPase domain of HSP90 chaperone/DNA topoisomerase II/histidine kinase"/>
    <property type="match status" value="1"/>
</dbReference>
<dbReference type="eggNOG" id="KOG0519">
    <property type="taxonomic scope" value="Eukaryota"/>
</dbReference>
<dbReference type="Pfam" id="PF00512">
    <property type="entry name" value="HisKA"/>
    <property type="match status" value="1"/>
</dbReference>
<dbReference type="KEGG" id="tet:TTHERM_01401740"/>
<dbReference type="InterPro" id="IPR036890">
    <property type="entry name" value="HATPase_C_sf"/>
</dbReference>
<dbReference type="PRINTS" id="PR00344">
    <property type="entry name" value="BCTRLSENSOR"/>
</dbReference>
<feature type="domain" description="Histidine kinase" evidence="4">
    <location>
        <begin position="379"/>
        <end position="596"/>
    </location>
</feature>
<dbReference type="InterPro" id="IPR011006">
    <property type="entry name" value="CheY-like_superfamily"/>
</dbReference>
<feature type="region of interest" description="Disordered" evidence="3">
    <location>
        <begin position="279"/>
        <end position="307"/>
    </location>
</feature>
<dbReference type="EMBL" id="GG662220">
    <property type="protein sequence ID" value="EAR81937.2"/>
    <property type="molecule type" value="Genomic_DNA"/>
</dbReference>
<dbReference type="SUPFAM" id="SSF52172">
    <property type="entry name" value="CheY-like"/>
    <property type="match status" value="1"/>
</dbReference>
<feature type="modified residue" description="4-aspartylphosphate" evidence="2">
    <location>
        <position position="1216"/>
    </location>
</feature>
<dbReference type="RefSeq" id="XP_001029600.2">
    <property type="nucleotide sequence ID" value="XM_001029600.2"/>
</dbReference>
<evidence type="ECO:0000256" key="3">
    <source>
        <dbReference type="SAM" id="MobiDB-lite"/>
    </source>
</evidence>
<dbReference type="Gene3D" id="3.30.565.10">
    <property type="entry name" value="Histidine kinase-like ATPase, C-terminal domain"/>
    <property type="match status" value="1"/>
</dbReference>
<proteinExistence type="predicted"/>
<dbReference type="SMART" id="SM00387">
    <property type="entry name" value="HATPase_c"/>
    <property type="match status" value="1"/>
</dbReference>
<dbReference type="OrthoDB" id="10266508at2759"/>
<organism evidence="6 7">
    <name type="scientific">Tetrahymena thermophila (strain SB210)</name>
    <dbReference type="NCBI Taxonomy" id="312017"/>
    <lineage>
        <taxon>Eukaryota</taxon>
        <taxon>Sar</taxon>
        <taxon>Alveolata</taxon>
        <taxon>Ciliophora</taxon>
        <taxon>Intramacronucleata</taxon>
        <taxon>Oligohymenophorea</taxon>
        <taxon>Hymenostomatida</taxon>
        <taxon>Tetrahymenina</taxon>
        <taxon>Tetrahymenidae</taxon>
        <taxon>Tetrahymena</taxon>
    </lineage>
</organism>
<dbReference type="Gene3D" id="1.10.287.130">
    <property type="match status" value="1"/>
</dbReference>
<dbReference type="InterPro" id="IPR005467">
    <property type="entry name" value="His_kinase_dom"/>
</dbReference>
<name>Q229H4_TETTS</name>
<dbReference type="InterPro" id="IPR003661">
    <property type="entry name" value="HisK_dim/P_dom"/>
</dbReference>
<sequence length="1289" mass="150074">MDYYVDTQKGNTAHSVLKSSLPIPIFAAKIKTQNLDSSKVIQEDISSLDLDIVFANKFCRQIFNIKKKMDMKDKLKYLFLQGEHNNANDNNINPEYDEQLKYCFDKAFEETDINCYSPEYRVAKRNQISQMKQTSYYQQKNSQQIDLNLKQNNLKLESATQILENNHSKTSNTHTFQINPIPIICNSNSNQTTYKQESQDPNQIQLNNHDSKSQINYQNQHRNSFKQKAMTQQFLKQNFTKQEIKEYGMASSQLTTILYYHILQKLYMNLFNRQRMEHNAENSSAGKQENQSKQPPPSSIKNLSPQASQVFEQQQEDIFLDVMYIDSDKKRRKFFDIKIIEIEWENEQALMVIMNDISEKMRIKRMKEIDSFKNDILSTITHNLKTPLNGIILIAQTLQNQVQSKVKDAVSDILQNSKMLLYMINDILDYSRLSKGNIHLNLETFTLSKLIKEVLSVYKRQTQEKHVKLNYMLMGNLQVSCKLINDFSRIKQILINLVGNAAKCTFEGSITIIFEVTSPNHLLISIKDTGIGMSNETIKSIQKIQMKRKKDMRHGVGIGLLIGKSLLQLVGPDTEFRIESQENQGSTFSFKVFLVHNKSRCSNAEGLQISQLQNFFQIDKSAFDYNTSQMMQKNNFIISKSRNNQINTILEEVKPYEKQDTDNKLNFKECISQKIITEEPRDTYKNTESQDTDQYFLNLDSQRRKNTGDSKMKYKKEQFNLRKISLTDNGQVRNKPNINQNWNLKNQDFDFNNLLQNKKQHPEQSSMDEFEDEQQVEDGVVANKYIDTNINDLKASQIRVIPYHLNSTQIVNSKINKGSHGRANSGGSDSFRSNFNELFASYENSPTGQLKMQYEKSIDSNREYIQYNNVKFNLSPNYETDSVYTQTSKQNSEHFNNNYFGINKSLQKSVAKLSQYNSSFSNKEQINIFQSSPNQTKRQSFNQPYESSGIKTLRDHCEKSEPNFNILTYNQYQKLSVNDSLNNTPNYPTQQNLISKSNQLFLNNNNFLQNPVSQNIAREKLRIRQHSNTDNKEKNRERYYSAYQNSTYTSQTNKLFKFNSNANLEDSKKQSTFNYQGGGRLYEFIEESRDQDDNKNEIGESGAQKHLSINKQYHTIHSSTTLYVENNNINLTISQNIPFYDQKSIHNGQLNYQEAIQDYFENTTIKVLIVDDTVFNIKALRNLLQKYKTIQVEEAFNGQQAVQKVEQSQFDIIFMDINMPVMDGFQATKKIRELQKENKIFYKPIIIIVTAFGDQENRSLSFQSGADEHIEKPLTLDSIQKTIYQLIRR</sequence>
<dbReference type="PANTHER" id="PTHR43719:SF28">
    <property type="entry name" value="PEROXIDE STRESS-ACTIVATED HISTIDINE KINASE MAK1-RELATED"/>
    <property type="match status" value="1"/>
</dbReference>
<dbReference type="InterPro" id="IPR003594">
    <property type="entry name" value="HATPase_dom"/>
</dbReference>
<dbReference type="HOGENOM" id="CLU_263712_0_0_1"/>
<dbReference type="InterPro" id="IPR036097">
    <property type="entry name" value="HisK_dim/P_sf"/>
</dbReference>
<dbReference type="Proteomes" id="UP000009168">
    <property type="component" value="Unassembled WGS sequence"/>
</dbReference>
<protein>
    <submittedName>
        <fullName evidence="6">Response regulator receiver domain protein</fullName>
    </submittedName>
</protein>
<dbReference type="GO" id="GO:0000155">
    <property type="term" value="F:phosphorelay sensor kinase activity"/>
    <property type="evidence" value="ECO:0007669"/>
    <property type="project" value="InterPro"/>
</dbReference>
<evidence type="ECO:0000259" key="5">
    <source>
        <dbReference type="PROSITE" id="PS50110"/>
    </source>
</evidence>
<dbReference type="SMART" id="SM00448">
    <property type="entry name" value="REC"/>
    <property type="match status" value="1"/>
</dbReference>
<dbReference type="InterPro" id="IPR050956">
    <property type="entry name" value="2C_system_His_kinase"/>
</dbReference>
<dbReference type="STRING" id="312017.Q229H4"/>
<dbReference type="InterPro" id="IPR004358">
    <property type="entry name" value="Sig_transdc_His_kin-like_C"/>
</dbReference>
<reference evidence="7" key="1">
    <citation type="journal article" date="2006" name="PLoS Biol.">
        <title>Macronuclear genome sequence of the ciliate Tetrahymena thermophila, a model eukaryote.</title>
        <authorList>
            <person name="Eisen J.A."/>
            <person name="Coyne R.S."/>
            <person name="Wu M."/>
            <person name="Wu D."/>
            <person name="Thiagarajan M."/>
            <person name="Wortman J.R."/>
            <person name="Badger J.H."/>
            <person name="Ren Q."/>
            <person name="Amedeo P."/>
            <person name="Jones K.M."/>
            <person name="Tallon L.J."/>
            <person name="Delcher A.L."/>
            <person name="Salzberg S.L."/>
            <person name="Silva J.C."/>
            <person name="Haas B.J."/>
            <person name="Majoros W.H."/>
            <person name="Farzad M."/>
            <person name="Carlton J.M."/>
            <person name="Smith R.K. Jr."/>
            <person name="Garg J."/>
            <person name="Pearlman R.E."/>
            <person name="Karrer K.M."/>
            <person name="Sun L."/>
            <person name="Manning G."/>
            <person name="Elde N.C."/>
            <person name="Turkewitz A.P."/>
            <person name="Asai D.J."/>
            <person name="Wilkes D.E."/>
            <person name="Wang Y."/>
            <person name="Cai H."/>
            <person name="Collins K."/>
            <person name="Stewart B.A."/>
            <person name="Lee S.R."/>
            <person name="Wilamowska K."/>
            <person name="Weinberg Z."/>
            <person name="Ruzzo W.L."/>
            <person name="Wloga D."/>
            <person name="Gaertig J."/>
            <person name="Frankel J."/>
            <person name="Tsao C.-C."/>
            <person name="Gorovsky M.A."/>
            <person name="Keeling P.J."/>
            <person name="Waller R.F."/>
            <person name="Patron N.J."/>
            <person name="Cherry J.M."/>
            <person name="Stover N.A."/>
            <person name="Krieger C.J."/>
            <person name="del Toro C."/>
            <person name="Ryder H.F."/>
            <person name="Williamson S.C."/>
            <person name="Barbeau R.A."/>
            <person name="Hamilton E.P."/>
            <person name="Orias E."/>
        </authorList>
    </citation>
    <scope>NUCLEOTIDE SEQUENCE [LARGE SCALE GENOMIC DNA]</scope>
    <source>
        <strain evidence="7">SB210</strain>
    </source>
</reference>
<keyword evidence="7" id="KW-1185">Reference proteome</keyword>
<feature type="domain" description="Response regulatory" evidence="5">
    <location>
        <begin position="1166"/>
        <end position="1287"/>
    </location>
</feature>
<dbReference type="PROSITE" id="PS50110">
    <property type="entry name" value="RESPONSE_REGULATORY"/>
    <property type="match status" value="1"/>
</dbReference>
<dbReference type="SUPFAM" id="SSF47384">
    <property type="entry name" value="Homodimeric domain of signal transducing histidine kinase"/>
    <property type="match status" value="1"/>
</dbReference>